<sequence length="60" mass="6477">MGEADAYRYLQVLKEADGTTLLILTNLCVSKEARDAMVNYGAAAGAKMAWDRLAELLAEA</sequence>
<dbReference type="Gene3D" id="3.30.530.20">
    <property type="match status" value="1"/>
</dbReference>
<dbReference type="Proteomes" id="UP000315217">
    <property type="component" value="Unassembled WGS sequence"/>
</dbReference>
<dbReference type="SUPFAM" id="SSF55961">
    <property type="entry name" value="Bet v1-like"/>
    <property type="match status" value="1"/>
</dbReference>
<dbReference type="AlphaFoldDB" id="A0A537LG93"/>
<gene>
    <name evidence="1" type="ORF">E6G98_13935</name>
</gene>
<protein>
    <submittedName>
        <fullName evidence="1">Uncharacterized protein</fullName>
    </submittedName>
</protein>
<organism evidence="1 2">
    <name type="scientific">Candidatus Segetimicrobium genomatis</name>
    <dbReference type="NCBI Taxonomy" id="2569760"/>
    <lineage>
        <taxon>Bacteria</taxon>
        <taxon>Bacillati</taxon>
        <taxon>Candidatus Sysuimicrobiota</taxon>
        <taxon>Candidatus Sysuimicrobiia</taxon>
        <taxon>Candidatus Sysuimicrobiales</taxon>
        <taxon>Candidatus Segetimicrobiaceae</taxon>
        <taxon>Candidatus Segetimicrobium</taxon>
    </lineage>
</organism>
<dbReference type="InterPro" id="IPR023393">
    <property type="entry name" value="START-like_dom_sf"/>
</dbReference>
<proteinExistence type="predicted"/>
<evidence type="ECO:0000313" key="1">
    <source>
        <dbReference type="EMBL" id="TMJ07031.1"/>
    </source>
</evidence>
<evidence type="ECO:0000313" key="2">
    <source>
        <dbReference type="Proteomes" id="UP000315217"/>
    </source>
</evidence>
<comment type="caution">
    <text evidence="1">The sequence shown here is derived from an EMBL/GenBank/DDBJ whole genome shotgun (WGS) entry which is preliminary data.</text>
</comment>
<accession>A0A537LG93</accession>
<dbReference type="EMBL" id="VBAI01000294">
    <property type="protein sequence ID" value="TMJ07031.1"/>
    <property type="molecule type" value="Genomic_DNA"/>
</dbReference>
<name>A0A537LG93_9BACT</name>
<reference evidence="1 2" key="1">
    <citation type="journal article" date="2019" name="Nat. Microbiol.">
        <title>Mediterranean grassland soil C-N compound turnover is dependent on rainfall and depth, and is mediated by genomically divergent microorganisms.</title>
        <authorList>
            <person name="Diamond S."/>
            <person name="Andeer P.F."/>
            <person name="Li Z."/>
            <person name="Crits-Christoph A."/>
            <person name="Burstein D."/>
            <person name="Anantharaman K."/>
            <person name="Lane K.R."/>
            <person name="Thomas B.C."/>
            <person name="Pan C."/>
            <person name="Northen T.R."/>
            <person name="Banfield J.F."/>
        </authorList>
    </citation>
    <scope>NUCLEOTIDE SEQUENCE [LARGE SCALE GENOMIC DNA]</scope>
    <source>
        <strain evidence="1">NP_1</strain>
    </source>
</reference>